<organism evidence="1 2">
    <name type="scientific">Pleurodeles waltl</name>
    <name type="common">Iberian ribbed newt</name>
    <dbReference type="NCBI Taxonomy" id="8319"/>
    <lineage>
        <taxon>Eukaryota</taxon>
        <taxon>Metazoa</taxon>
        <taxon>Chordata</taxon>
        <taxon>Craniata</taxon>
        <taxon>Vertebrata</taxon>
        <taxon>Euteleostomi</taxon>
        <taxon>Amphibia</taxon>
        <taxon>Batrachia</taxon>
        <taxon>Caudata</taxon>
        <taxon>Salamandroidea</taxon>
        <taxon>Salamandridae</taxon>
        <taxon>Pleurodelinae</taxon>
        <taxon>Pleurodeles</taxon>
    </lineage>
</organism>
<dbReference type="AlphaFoldDB" id="A0AAV7Q0B6"/>
<proteinExistence type="predicted"/>
<gene>
    <name evidence="1" type="ORF">NDU88_011255</name>
</gene>
<protein>
    <submittedName>
        <fullName evidence="1">Uncharacterized protein</fullName>
    </submittedName>
</protein>
<keyword evidence="2" id="KW-1185">Reference proteome</keyword>
<dbReference type="Proteomes" id="UP001066276">
    <property type="component" value="Chromosome 7"/>
</dbReference>
<reference evidence="1" key="1">
    <citation type="journal article" date="2022" name="bioRxiv">
        <title>Sequencing and chromosome-scale assembly of the giantPleurodeles waltlgenome.</title>
        <authorList>
            <person name="Brown T."/>
            <person name="Elewa A."/>
            <person name="Iarovenko S."/>
            <person name="Subramanian E."/>
            <person name="Araus A.J."/>
            <person name="Petzold A."/>
            <person name="Susuki M."/>
            <person name="Suzuki K.-i.T."/>
            <person name="Hayashi T."/>
            <person name="Toyoda A."/>
            <person name="Oliveira C."/>
            <person name="Osipova E."/>
            <person name="Leigh N.D."/>
            <person name="Simon A."/>
            <person name="Yun M.H."/>
        </authorList>
    </citation>
    <scope>NUCLEOTIDE SEQUENCE</scope>
    <source>
        <strain evidence="1">20211129_DDA</strain>
        <tissue evidence="1">Liver</tissue>
    </source>
</reference>
<name>A0AAV7Q0B6_PLEWA</name>
<sequence length="101" mass="11148">MMVTVVVDDAAINGDLVINGVLKGDFAPVIDVCEVPLAADWFWRRDTPSLFLLSGVCTMNIFAGRSKNGVFSFKHLRVVHVGRLVPRALLERCLTYKLGSQ</sequence>
<comment type="caution">
    <text evidence="1">The sequence shown here is derived from an EMBL/GenBank/DDBJ whole genome shotgun (WGS) entry which is preliminary data.</text>
</comment>
<evidence type="ECO:0000313" key="2">
    <source>
        <dbReference type="Proteomes" id="UP001066276"/>
    </source>
</evidence>
<evidence type="ECO:0000313" key="1">
    <source>
        <dbReference type="EMBL" id="KAJ1132954.1"/>
    </source>
</evidence>
<accession>A0AAV7Q0B6</accession>
<dbReference type="EMBL" id="JANPWB010000011">
    <property type="protein sequence ID" value="KAJ1132954.1"/>
    <property type="molecule type" value="Genomic_DNA"/>
</dbReference>